<name>A0A7J7IKS8_9RHOD</name>
<protein>
    <recommendedName>
        <fullName evidence="5">NADH dehydrogenase [ubiquinone] 1 beta subcomplex subunit 9</fullName>
    </recommendedName>
    <alternativeName>
        <fullName evidence="14">Complex I-B22</fullName>
    </alternativeName>
    <alternativeName>
        <fullName evidence="15">NADH-ubiquinone oxidoreductase B22 subunit</fullName>
    </alternativeName>
</protein>
<keyword evidence="7" id="KW-0597">Phosphoprotein</keyword>
<dbReference type="PANTHER" id="PTHR12868">
    <property type="entry name" value="NADH-UBIQUINONE OXIDOREDUCTASE B22 SUBUNIT"/>
    <property type="match status" value="1"/>
</dbReference>
<dbReference type="Proteomes" id="UP000530660">
    <property type="component" value="Unassembled WGS sequence"/>
</dbReference>
<dbReference type="InterPro" id="IPR045292">
    <property type="entry name" value="Complex1_LYR_NDUFB9_LYRM3"/>
</dbReference>
<proteinExistence type="inferred from homology"/>
<keyword evidence="13" id="KW-0472">Membrane</keyword>
<keyword evidence="8" id="KW-0679">Respiratory chain</keyword>
<keyword evidence="10" id="KW-0249">Electron transport</keyword>
<comment type="subunit">
    <text evidence="4">Mammalian complex I is composed of 45 different subunits.</text>
</comment>
<evidence type="ECO:0000256" key="14">
    <source>
        <dbReference type="ARBA" id="ARBA00030192"/>
    </source>
</evidence>
<accession>A0A7J7IKS8</accession>
<evidence type="ECO:0000256" key="6">
    <source>
        <dbReference type="ARBA" id="ARBA00022448"/>
    </source>
</evidence>
<evidence type="ECO:0000256" key="13">
    <source>
        <dbReference type="ARBA" id="ARBA00023136"/>
    </source>
</evidence>
<keyword evidence="6" id="KW-0813">Transport</keyword>
<keyword evidence="11" id="KW-0007">Acetylation</keyword>
<evidence type="ECO:0000256" key="4">
    <source>
        <dbReference type="ARBA" id="ARBA00011790"/>
    </source>
</evidence>
<feature type="domain" description="Complex 1 LYR protein" evidence="16">
    <location>
        <begin position="81"/>
        <end position="137"/>
    </location>
</feature>
<evidence type="ECO:0000313" key="18">
    <source>
        <dbReference type="Proteomes" id="UP000530660"/>
    </source>
</evidence>
<evidence type="ECO:0000256" key="15">
    <source>
        <dbReference type="ARBA" id="ARBA00032528"/>
    </source>
</evidence>
<dbReference type="EMBL" id="VWRR01000008">
    <property type="protein sequence ID" value="KAF6002911.1"/>
    <property type="molecule type" value="Genomic_DNA"/>
</dbReference>
<organism evidence="17 18">
    <name type="scientific">Cyanidiococcus yangmingshanensis</name>
    <dbReference type="NCBI Taxonomy" id="2690220"/>
    <lineage>
        <taxon>Eukaryota</taxon>
        <taxon>Rhodophyta</taxon>
        <taxon>Bangiophyceae</taxon>
        <taxon>Cyanidiales</taxon>
        <taxon>Cyanidiaceae</taxon>
        <taxon>Cyanidiococcus</taxon>
    </lineage>
</organism>
<evidence type="ECO:0000256" key="11">
    <source>
        <dbReference type="ARBA" id="ARBA00022990"/>
    </source>
</evidence>
<evidence type="ECO:0000256" key="2">
    <source>
        <dbReference type="ARBA" id="ARBA00004443"/>
    </source>
</evidence>
<dbReference type="InterPro" id="IPR008011">
    <property type="entry name" value="Complex1_LYR_dom"/>
</dbReference>
<dbReference type="GO" id="GO:0005743">
    <property type="term" value="C:mitochondrial inner membrane"/>
    <property type="evidence" value="ECO:0007669"/>
    <property type="project" value="UniProtKB-SubCell"/>
</dbReference>
<evidence type="ECO:0000256" key="9">
    <source>
        <dbReference type="ARBA" id="ARBA00022792"/>
    </source>
</evidence>
<evidence type="ECO:0000256" key="8">
    <source>
        <dbReference type="ARBA" id="ARBA00022660"/>
    </source>
</evidence>
<gene>
    <name evidence="17" type="ORF">F1559_000652</name>
</gene>
<dbReference type="InterPro" id="IPR033034">
    <property type="entry name" value="NDUFB9"/>
</dbReference>
<dbReference type="PANTHER" id="PTHR12868:SF0">
    <property type="entry name" value="NADH DEHYDROGENASE [UBIQUINONE] 1 BETA SUBCOMPLEX SUBUNIT 9"/>
    <property type="match status" value="1"/>
</dbReference>
<dbReference type="CDD" id="cd20263">
    <property type="entry name" value="Complex1_LYR_NDUFB9_LYRM3"/>
    <property type="match status" value="1"/>
</dbReference>
<evidence type="ECO:0000256" key="7">
    <source>
        <dbReference type="ARBA" id="ARBA00022553"/>
    </source>
</evidence>
<comment type="similarity">
    <text evidence="3">Belongs to the complex I LYR family.</text>
</comment>
<evidence type="ECO:0000256" key="5">
    <source>
        <dbReference type="ARBA" id="ARBA00018684"/>
    </source>
</evidence>
<dbReference type="AlphaFoldDB" id="A0A7J7IKS8"/>
<evidence type="ECO:0000313" key="17">
    <source>
        <dbReference type="EMBL" id="KAF6002911.1"/>
    </source>
</evidence>
<evidence type="ECO:0000256" key="10">
    <source>
        <dbReference type="ARBA" id="ARBA00022982"/>
    </source>
</evidence>
<evidence type="ECO:0000256" key="3">
    <source>
        <dbReference type="ARBA" id="ARBA00009508"/>
    </source>
</evidence>
<evidence type="ECO:0000256" key="1">
    <source>
        <dbReference type="ARBA" id="ARBA00002920"/>
    </source>
</evidence>
<comment type="subcellular location">
    <subcellularLocation>
        <location evidence="2">Mitochondrion inner membrane</location>
        <topology evidence="2">Peripheral membrane protein</topology>
        <orientation evidence="2">Matrix side</orientation>
    </subcellularLocation>
</comment>
<comment type="caution">
    <text evidence="17">The sequence shown here is derived from an EMBL/GenBank/DDBJ whole genome shotgun (WGS) entry which is preliminary data.</text>
</comment>
<comment type="function">
    <text evidence="1">Accessory subunit of the mitochondrial membrane respiratory chain NADH dehydrogenase (Complex I), that is believed to be not involved in catalysis. Complex I functions in the transfer of electrons from NADH to the respiratory chain. The immediate electron acceptor for the enzyme is believed to be ubiquinone.</text>
</comment>
<dbReference type="GO" id="GO:0006120">
    <property type="term" value="P:mitochondrial electron transport, NADH to ubiquinone"/>
    <property type="evidence" value="ECO:0007669"/>
    <property type="project" value="InterPro"/>
</dbReference>
<evidence type="ECO:0000259" key="16">
    <source>
        <dbReference type="Pfam" id="PF05347"/>
    </source>
</evidence>
<keyword evidence="9" id="KW-0999">Mitochondrion inner membrane</keyword>
<dbReference type="OrthoDB" id="13598at2759"/>
<sequence>MPLAASRAPPSCRLVRSEARIRLLQTRVSFASRSGGRVDRFSCFVWLCRVGTQNQRTFMGSAVSMPVQRAAPFATGLTHQQRVTRLYRHALRTARDWYVDLDLWLERSREIQAEFRRYKNVGPREAQILLNRGLQRLVELRHPEPYTAAYMPGGCAYQRNVPPPPELCERSLPPHSEMVR</sequence>
<keyword evidence="12" id="KW-0496">Mitochondrion</keyword>
<dbReference type="Pfam" id="PF05347">
    <property type="entry name" value="Complex1_LYR"/>
    <property type="match status" value="1"/>
</dbReference>
<keyword evidence="18" id="KW-1185">Reference proteome</keyword>
<evidence type="ECO:0000256" key="12">
    <source>
        <dbReference type="ARBA" id="ARBA00023128"/>
    </source>
</evidence>
<reference evidence="17 18" key="1">
    <citation type="journal article" date="2020" name="J. Phycol.">
        <title>Comparative genome analysis reveals Cyanidiococcus gen. nov., a new extremophilic red algal genus sister to Cyanidioschyzon (Cyanidioschyzonaceae, Rhodophyta).</title>
        <authorList>
            <person name="Liu S.-L."/>
            <person name="Chiang Y.-R."/>
            <person name="Yoon H.S."/>
            <person name="Fu H.-Y."/>
        </authorList>
    </citation>
    <scope>NUCLEOTIDE SEQUENCE [LARGE SCALE GENOMIC DNA]</scope>
    <source>
        <strain evidence="17 18">THAL066</strain>
    </source>
</reference>